<dbReference type="GO" id="GO:0005737">
    <property type="term" value="C:cytoplasm"/>
    <property type="evidence" value="ECO:0007669"/>
    <property type="project" value="TreeGrafter"/>
</dbReference>
<comment type="subcellular location">
    <subcellularLocation>
        <location evidence="1">Nucleus</location>
        <location evidence="1">Nucleolus</location>
    </subcellularLocation>
</comment>
<dbReference type="SUPFAM" id="SSF110324">
    <property type="entry name" value="Ribosomal L27 protein-like"/>
    <property type="match status" value="1"/>
</dbReference>
<dbReference type="Pfam" id="PF14382">
    <property type="entry name" value="ECR1_N"/>
    <property type="match status" value="1"/>
</dbReference>
<comment type="caution">
    <text evidence="5">The sequence shown here is derived from an EMBL/GenBank/DDBJ whole genome shotgun (WGS) entry which is preliminary data.</text>
</comment>
<feature type="region of interest" description="Disordered" evidence="3">
    <location>
        <begin position="33"/>
        <end position="71"/>
    </location>
</feature>
<keyword evidence="2" id="KW-0271">Exosome</keyword>
<gene>
    <name evidence="5" type="ORF">Acr_24g0005810</name>
</gene>
<keyword evidence="6" id="KW-1185">Reference proteome</keyword>
<dbReference type="PANTHER" id="PTHR12686:SF8">
    <property type="entry name" value="EXOSOME COMPLEX COMPONENT CSL4"/>
    <property type="match status" value="1"/>
</dbReference>
<dbReference type="GO" id="GO:0000176">
    <property type="term" value="C:nuclear exosome (RNase complex)"/>
    <property type="evidence" value="ECO:0007669"/>
    <property type="project" value="TreeGrafter"/>
</dbReference>
<dbReference type="OrthoDB" id="1747276at2759"/>
<proteinExistence type="predicted"/>
<evidence type="ECO:0000259" key="4">
    <source>
        <dbReference type="Pfam" id="PF14382"/>
    </source>
</evidence>
<sequence length="71" mass="7667">MVTPGEVLGKASELKAGRGAYVATHNNTVYASLTGRRSLNSPPPDSPDKGFRFKRKMGKRAKPCFSATKEV</sequence>
<name>A0A7J0GUH9_9ERIC</name>
<dbReference type="Proteomes" id="UP000585474">
    <property type="component" value="Unassembled WGS sequence"/>
</dbReference>
<dbReference type="AlphaFoldDB" id="A0A7J0GUH9"/>
<evidence type="ECO:0000256" key="2">
    <source>
        <dbReference type="ARBA" id="ARBA00022835"/>
    </source>
</evidence>
<evidence type="ECO:0000256" key="1">
    <source>
        <dbReference type="ARBA" id="ARBA00004604"/>
    </source>
</evidence>
<organism evidence="5 6">
    <name type="scientific">Actinidia rufa</name>
    <dbReference type="NCBI Taxonomy" id="165716"/>
    <lineage>
        <taxon>Eukaryota</taxon>
        <taxon>Viridiplantae</taxon>
        <taxon>Streptophyta</taxon>
        <taxon>Embryophyta</taxon>
        <taxon>Tracheophyta</taxon>
        <taxon>Spermatophyta</taxon>
        <taxon>Magnoliopsida</taxon>
        <taxon>eudicotyledons</taxon>
        <taxon>Gunneridae</taxon>
        <taxon>Pentapetalae</taxon>
        <taxon>asterids</taxon>
        <taxon>Ericales</taxon>
        <taxon>Actinidiaceae</taxon>
        <taxon>Actinidia</taxon>
    </lineage>
</organism>
<dbReference type="Gene3D" id="2.40.50.100">
    <property type="match status" value="1"/>
</dbReference>
<reference evidence="5 6" key="1">
    <citation type="submission" date="2019-07" db="EMBL/GenBank/DDBJ databases">
        <title>De Novo Assembly of kiwifruit Actinidia rufa.</title>
        <authorList>
            <person name="Sugita-Konishi S."/>
            <person name="Sato K."/>
            <person name="Mori E."/>
            <person name="Abe Y."/>
            <person name="Kisaki G."/>
            <person name="Hamano K."/>
            <person name="Suezawa K."/>
            <person name="Otani M."/>
            <person name="Fukuda T."/>
            <person name="Manabe T."/>
            <person name="Gomi K."/>
            <person name="Tabuchi M."/>
            <person name="Akimitsu K."/>
            <person name="Kataoka I."/>
        </authorList>
    </citation>
    <scope>NUCLEOTIDE SEQUENCE [LARGE SCALE GENOMIC DNA]</scope>
    <source>
        <strain evidence="6">cv. Fuchu</strain>
    </source>
</reference>
<evidence type="ECO:0000313" key="6">
    <source>
        <dbReference type="Proteomes" id="UP000585474"/>
    </source>
</evidence>
<protein>
    <recommendedName>
        <fullName evidence="4">Exosome complex component N-terminal domain-containing protein</fullName>
    </recommendedName>
</protein>
<dbReference type="PANTHER" id="PTHR12686">
    <property type="entry name" value="3'-5' EXORIBONUCLEASE CSL4-RELATED"/>
    <property type="match status" value="1"/>
</dbReference>
<evidence type="ECO:0000313" key="5">
    <source>
        <dbReference type="EMBL" id="GFZ14391.1"/>
    </source>
</evidence>
<feature type="domain" description="Exosome complex component N-terminal" evidence="4">
    <location>
        <begin position="1"/>
        <end position="38"/>
    </location>
</feature>
<dbReference type="GO" id="GO:0006396">
    <property type="term" value="P:RNA processing"/>
    <property type="evidence" value="ECO:0007669"/>
    <property type="project" value="InterPro"/>
</dbReference>
<dbReference type="InterPro" id="IPR025721">
    <property type="entry name" value="Exosome_cplx_N_dom"/>
</dbReference>
<evidence type="ECO:0000256" key="3">
    <source>
        <dbReference type="SAM" id="MobiDB-lite"/>
    </source>
</evidence>
<accession>A0A7J0GUH9</accession>
<dbReference type="GO" id="GO:0005730">
    <property type="term" value="C:nucleolus"/>
    <property type="evidence" value="ECO:0007669"/>
    <property type="project" value="UniProtKB-SubCell"/>
</dbReference>
<dbReference type="InterPro" id="IPR039771">
    <property type="entry name" value="Csl4"/>
</dbReference>
<dbReference type="EMBL" id="BJWL01000024">
    <property type="protein sequence ID" value="GFZ14391.1"/>
    <property type="molecule type" value="Genomic_DNA"/>
</dbReference>
<feature type="compositionally biased region" description="Basic residues" evidence="3">
    <location>
        <begin position="52"/>
        <end position="62"/>
    </location>
</feature>